<dbReference type="Gene3D" id="1.20.1050.10">
    <property type="match status" value="1"/>
</dbReference>
<dbReference type="PROSITE" id="PS50404">
    <property type="entry name" value="GST_NTER"/>
    <property type="match status" value="1"/>
</dbReference>
<dbReference type="AlphaFoldDB" id="A0AAN5CWR7"/>
<dbReference type="SFLD" id="SFLDS00019">
    <property type="entry name" value="Glutathione_Transferase_(cytos"/>
    <property type="match status" value="1"/>
</dbReference>
<dbReference type="PROSITE" id="PS50405">
    <property type="entry name" value="GST_CTER"/>
    <property type="match status" value="1"/>
</dbReference>
<dbReference type="InterPro" id="IPR050213">
    <property type="entry name" value="GST_superfamily"/>
</dbReference>
<proteinExistence type="predicted"/>
<dbReference type="InterPro" id="IPR010987">
    <property type="entry name" value="Glutathione-S-Trfase_C-like"/>
</dbReference>
<comment type="caution">
    <text evidence="3">The sequence shown here is derived from an EMBL/GenBank/DDBJ whole genome shotgun (WGS) entry which is preliminary data.</text>
</comment>
<reference evidence="4" key="1">
    <citation type="submission" date="2022-10" db="EMBL/GenBank/DDBJ databases">
        <title>Genome assembly of Pristionchus species.</title>
        <authorList>
            <person name="Yoshida K."/>
            <person name="Sommer R.J."/>
        </authorList>
    </citation>
    <scope>NUCLEOTIDE SEQUENCE [LARGE SCALE GENOMIC DNA]</scope>
    <source>
        <strain evidence="4">RS5460</strain>
    </source>
</reference>
<organism evidence="3 4">
    <name type="scientific">Pristionchus mayeri</name>
    <dbReference type="NCBI Taxonomy" id="1317129"/>
    <lineage>
        <taxon>Eukaryota</taxon>
        <taxon>Metazoa</taxon>
        <taxon>Ecdysozoa</taxon>
        <taxon>Nematoda</taxon>
        <taxon>Chromadorea</taxon>
        <taxon>Rhabditida</taxon>
        <taxon>Rhabditina</taxon>
        <taxon>Diplogasteromorpha</taxon>
        <taxon>Diplogasteroidea</taxon>
        <taxon>Neodiplogasteridae</taxon>
        <taxon>Pristionchus</taxon>
    </lineage>
</organism>
<evidence type="ECO:0000313" key="3">
    <source>
        <dbReference type="EMBL" id="GMR51977.1"/>
    </source>
</evidence>
<accession>A0AAN5CWR7</accession>
<dbReference type="FunFam" id="3.40.30.10:FF:000258">
    <property type="entry name" value="Glutathione S-transferase"/>
    <property type="match status" value="1"/>
</dbReference>
<dbReference type="InterPro" id="IPR036282">
    <property type="entry name" value="Glutathione-S-Trfase_C_sf"/>
</dbReference>
<dbReference type="InterPro" id="IPR040079">
    <property type="entry name" value="Glutathione_S-Trfase"/>
</dbReference>
<feature type="domain" description="GST C-terminal" evidence="2">
    <location>
        <begin position="67"/>
        <end position="197"/>
    </location>
</feature>
<evidence type="ECO:0000259" key="2">
    <source>
        <dbReference type="PROSITE" id="PS50405"/>
    </source>
</evidence>
<dbReference type="PANTHER" id="PTHR11571">
    <property type="entry name" value="GLUTATHIONE S-TRANSFERASE"/>
    <property type="match status" value="1"/>
</dbReference>
<feature type="domain" description="GST N-terminal" evidence="1">
    <location>
        <begin position="1"/>
        <end position="65"/>
    </location>
</feature>
<dbReference type="Pfam" id="PF14497">
    <property type="entry name" value="GST_C_3"/>
    <property type="match status" value="1"/>
</dbReference>
<evidence type="ECO:0008006" key="5">
    <source>
        <dbReference type="Google" id="ProtNLM"/>
    </source>
</evidence>
<dbReference type="CDD" id="cd03192">
    <property type="entry name" value="GST_C_Sigma_like"/>
    <property type="match status" value="1"/>
</dbReference>
<evidence type="ECO:0000259" key="1">
    <source>
        <dbReference type="PROSITE" id="PS50404"/>
    </source>
</evidence>
<keyword evidence="4" id="KW-1185">Reference proteome</keyword>
<dbReference type="SUPFAM" id="SSF52833">
    <property type="entry name" value="Thioredoxin-like"/>
    <property type="match status" value="1"/>
</dbReference>
<dbReference type="SUPFAM" id="SSF47616">
    <property type="entry name" value="GST C-terminal domain-like"/>
    <property type="match status" value="1"/>
</dbReference>
<evidence type="ECO:0000313" key="4">
    <source>
        <dbReference type="Proteomes" id="UP001328107"/>
    </source>
</evidence>
<dbReference type="GO" id="GO:0006749">
    <property type="term" value="P:glutathione metabolic process"/>
    <property type="evidence" value="ECO:0007669"/>
    <property type="project" value="TreeGrafter"/>
</dbReference>
<dbReference type="Gene3D" id="3.40.30.10">
    <property type="entry name" value="Glutaredoxin"/>
    <property type="match status" value="1"/>
</dbReference>
<dbReference type="CDD" id="cd03039">
    <property type="entry name" value="GST_N_Sigma_like"/>
    <property type="match status" value="1"/>
</dbReference>
<protein>
    <recommendedName>
        <fullName evidence="5">Glutathione S-transferase</fullName>
    </recommendedName>
</protein>
<dbReference type="InterPro" id="IPR004045">
    <property type="entry name" value="Glutathione_S-Trfase_N"/>
</dbReference>
<dbReference type="Pfam" id="PF02798">
    <property type="entry name" value="GST_N"/>
    <property type="match status" value="1"/>
</dbReference>
<dbReference type="InterPro" id="IPR036249">
    <property type="entry name" value="Thioredoxin-like_sf"/>
</dbReference>
<gene>
    <name evidence="3" type="ORF">PMAYCL1PPCAC_22172</name>
</gene>
<dbReference type="FunFam" id="1.20.1050.10:FF:000044">
    <property type="entry name" value="Glutathione S-transferase"/>
    <property type="match status" value="1"/>
</dbReference>
<dbReference type="GO" id="GO:0004364">
    <property type="term" value="F:glutathione transferase activity"/>
    <property type="evidence" value="ECO:0007669"/>
    <property type="project" value="TreeGrafter"/>
</dbReference>
<sequence>QVIRQLLHLGDTEFEDIRIGWEEWHETVKSISPWGHLPWLEIDEKVLTQSWAIARYLANQFGYAGKTPFEKAQVDAMGDQFKDYWNEMVPFFYSMYLKHNDMVRDNFHKQKKEVGEKGRDKFYGILTKEYKKNGSNGHLVGSSLTWIDLVVVDHMDVVDHFAPGFLDGFEEMRDLQKKVNATPKLQEWLKKRKHTPQ</sequence>
<dbReference type="InterPro" id="IPR004046">
    <property type="entry name" value="GST_C"/>
</dbReference>
<dbReference type="Proteomes" id="UP001328107">
    <property type="component" value="Unassembled WGS sequence"/>
</dbReference>
<dbReference type="PANTHER" id="PTHR11571:SF256">
    <property type="entry name" value="GST C-TERMINAL DOMAIN-CONTAINING PROTEIN-RELATED"/>
    <property type="match status" value="1"/>
</dbReference>
<feature type="non-terminal residue" evidence="3">
    <location>
        <position position="1"/>
    </location>
</feature>
<name>A0AAN5CWR7_9BILA</name>
<dbReference type="EMBL" id="BTRK01000005">
    <property type="protein sequence ID" value="GMR51977.1"/>
    <property type="molecule type" value="Genomic_DNA"/>
</dbReference>